<sequence length="274" mass="31265">MDNFHSMFPSQQDDDANYDSHQQLLFPYETYTNPSNFIYQQDLVNDFAPFDSLELGDNILTLNNNNTNFNNNENQRGNTLEKSTVASTDDKKQKKVMHREIERQRRQEMSTLYASLRQQLPLENIKGKRSTSDHILEAVNYIEQLQKNVKNLEEKREKLMKQYVGLSNVDGNPKSGSSTSRDSSPAVIVTVKECLDGMEILVNCGLGFRLSRVLQVLLQQGLSIVNCSCTKTNTSSVLHTIRTEVSSTDQPRIINVDVIQQKLKDIIHDDTSFK</sequence>
<evidence type="ECO:0000256" key="3">
    <source>
        <dbReference type="ARBA" id="ARBA00023163"/>
    </source>
</evidence>
<evidence type="ECO:0000256" key="5">
    <source>
        <dbReference type="SAM" id="Coils"/>
    </source>
</evidence>
<feature type="domain" description="BHLH" evidence="7">
    <location>
        <begin position="93"/>
        <end position="145"/>
    </location>
</feature>
<dbReference type="Gene3D" id="4.10.280.10">
    <property type="entry name" value="Helix-loop-helix DNA-binding domain"/>
    <property type="match status" value="1"/>
</dbReference>
<evidence type="ECO:0000256" key="4">
    <source>
        <dbReference type="ARBA" id="ARBA00023242"/>
    </source>
</evidence>
<dbReference type="Pfam" id="PF00010">
    <property type="entry name" value="HLH"/>
    <property type="match status" value="1"/>
</dbReference>
<dbReference type="CDD" id="cd18914">
    <property type="entry name" value="bHLH_AtORG2_like"/>
    <property type="match status" value="1"/>
</dbReference>
<evidence type="ECO:0000313" key="9">
    <source>
        <dbReference type="Proteomes" id="UP001371456"/>
    </source>
</evidence>
<dbReference type="AlphaFoldDB" id="A0AAN8TDZ3"/>
<comment type="caution">
    <text evidence="8">The sequence shown here is derived from an EMBL/GenBank/DDBJ whole genome shotgun (WGS) entry which is preliminary data.</text>
</comment>
<name>A0AAN8TDZ3_SOLBU</name>
<keyword evidence="2" id="KW-0805">Transcription regulation</keyword>
<proteinExistence type="predicted"/>
<evidence type="ECO:0000256" key="2">
    <source>
        <dbReference type="ARBA" id="ARBA00023015"/>
    </source>
</evidence>
<feature type="coiled-coil region" evidence="5">
    <location>
        <begin position="135"/>
        <end position="169"/>
    </location>
</feature>
<feature type="region of interest" description="Disordered" evidence="6">
    <location>
        <begin position="66"/>
        <end position="95"/>
    </location>
</feature>
<dbReference type="GO" id="GO:0046983">
    <property type="term" value="F:protein dimerization activity"/>
    <property type="evidence" value="ECO:0007669"/>
    <property type="project" value="InterPro"/>
</dbReference>
<dbReference type="PROSITE" id="PS50888">
    <property type="entry name" value="BHLH"/>
    <property type="match status" value="1"/>
</dbReference>
<dbReference type="PANTHER" id="PTHR13935:SF155">
    <property type="entry name" value="TRANSCRIPTION FACTOR BHLH120-LIKE"/>
    <property type="match status" value="1"/>
</dbReference>
<dbReference type="SMART" id="SM00353">
    <property type="entry name" value="HLH"/>
    <property type="match status" value="1"/>
</dbReference>
<dbReference type="PANTHER" id="PTHR13935">
    <property type="entry name" value="ACHAETE-SCUTE TRANSCRIPTION FACTOR-RELATED"/>
    <property type="match status" value="1"/>
</dbReference>
<reference evidence="8 9" key="1">
    <citation type="submission" date="2024-02" db="EMBL/GenBank/DDBJ databases">
        <title>de novo genome assembly of Solanum bulbocastanum strain 11H21.</title>
        <authorList>
            <person name="Hosaka A.J."/>
        </authorList>
    </citation>
    <scope>NUCLEOTIDE SEQUENCE [LARGE SCALE GENOMIC DNA]</scope>
    <source>
        <tissue evidence="8">Young leaves</tissue>
    </source>
</reference>
<dbReference type="GO" id="GO:0000981">
    <property type="term" value="F:DNA-binding transcription factor activity, RNA polymerase II-specific"/>
    <property type="evidence" value="ECO:0007669"/>
    <property type="project" value="TreeGrafter"/>
</dbReference>
<evidence type="ECO:0000313" key="8">
    <source>
        <dbReference type="EMBL" id="KAK6786708.1"/>
    </source>
</evidence>
<evidence type="ECO:0000256" key="6">
    <source>
        <dbReference type="SAM" id="MobiDB-lite"/>
    </source>
</evidence>
<accession>A0AAN8TDZ3</accession>
<keyword evidence="5" id="KW-0175">Coiled coil</keyword>
<dbReference type="InterPro" id="IPR011598">
    <property type="entry name" value="bHLH_dom"/>
</dbReference>
<comment type="subcellular location">
    <subcellularLocation>
        <location evidence="1">Nucleus</location>
    </subcellularLocation>
</comment>
<dbReference type="Proteomes" id="UP001371456">
    <property type="component" value="Unassembled WGS sequence"/>
</dbReference>
<dbReference type="InterPro" id="IPR036638">
    <property type="entry name" value="HLH_DNA-bd_sf"/>
</dbReference>
<evidence type="ECO:0000256" key="1">
    <source>
        <dbReference type="ARBA" id="ARBA00004123"/>
    </source>
</evidence>
<dbReference type="GO" id="GO:0090575">
    <property type="term" value="C:RNA polymerase II transcription regulator complex"/>
    <property type="evidence" value="ECO:0007669"/>
    <property type="project" value="TreeGrafter"/>
</dbReference>
<evidence type="ECO:0000259" key="7">
    <source>
        <dbReference type="PROSITE" id="PS50888"/>
    </source>
</evidence>
<dbReference type="GO" id="GO:0000977">
    <property type="term" value="F:RNA polymerase II transcription regulatory region sequence-specific DNA binding"/>
    <property type="evidence" value="ECO:0007669"/>
    <property type="project" value="TreeGrafter"/>
</dbReference>
<keyword evidence="4" id="KW-0539">Nucleus</keyword>
<dbReference type="SUPFAM" id="SSF47459">
    <property type="entry name" value="HLH, helix-loop-helix DNA-binding domain"/>
    <property type="match status" value="1"/>
</dbReference>
<dbReference type="InterPro" id="IPR015660">
    <property type="entry name" value="MASH1/Ascl1a-like"/>
</dbReference>
<feature type="compositionally biased region" description="Polar residues" evidence="6">
    <location>
        <begin position="75"/>
        <end position="87"/>
    </location>
</feature>
<keyword evidence="3" id="KW-0804">Transcription</keyword>
<protein>
    <recommendedName>
        <fullName evidence="7">BHLH domain-containing protein</fullName>
    </recommendedName>
</protein>
<gene>
    <name evidence="8" type="ORF">RDI58_015233</name>
</gene>
<keyword evidence="9" id="KW-1185">Reference proteome</keyword>
<dbReference type="EMBL" id="JBANQN010000006">
    <property type="protein sequence ID" value="KAK6786708.1"/>
    <property type="molecule type" value="Genomic_DNA"/>
</dbReference>
<organism evidence="8 9">
    <name type="scientific">Solanum bulbocastanum</name>
    <name type="common">Wild potato</name>
    <dbReference type="NCBI Taxonomy" id="147425"/>
    <lineage>
        <taxon>Eukaryota</taxon>
        <taxon>Viridiplantae</taxon>
        <taxon>Streptophyta</taxon>
        <taxon>Embryophyta</taxon>
        <taxon>Tracheophyta</taxon>
        <taxon>Spermatophyta</taxon>
        <taxon>Magnoliopsida</taxon>
        <taxon>eudicotyledons</taxon>
        <taxon>Gunneridae</taxon>
        <taxon>Pentapetalae</taxon>
        <taxon>asterids</taxon>
        <taxon>lamiids</taxon>
        <taxon>Solanales</taxon>
        <taxon>Solanaceae</taxon>
        <taxon>Solanoideae</taxon>
        <taxon>Solaneae</taxon>
        <taxon>Solanum</taxon>
    </lineage>
</organism>